<feature type="domain" description="Integrase catalytic" evidence="2">
    <location>
        <begin position="1"/>
        <end position="155"/>
    </location>
</feature>
<feature type="transmembrane region" description="Helical" evidence="1">
    <location>
        <begin position="133"/>
        <end position="166"/>
    </location>
</feature>
<name>A0A699J1A9_TANCI</name>
<dbReference type="GO" id="GO:0003676">
    <property type="term" value="F:nucleic acid binding"/>
    <property type="evidence" value="ECO:0007669"/>
    <property type="project" value="InterPro"/>
</dbReference>
<feature type="transmembrane region" description="Helical" evidence="1">
    <location>
        <begin position="172"/>
        <end position="197"/>
    </location>
</feature>
<dbReference type="Gene3D" id="3.30.420.10">
    <property type="entry name" value="Ribonuclease H-like superfamily/Ribonuclease H"/>
    <property type="match status" value="1"/>
</dbReference>
<dbReference type="InterPro" id="IPR001584">
    <property type="entry name" value="Integrase_cat-core"/>
</dbReference>
<dbReference type="EMBL" id="BKCJ010358194">
    <property type="protein sequence ID" value="GFA03002.1"/>
    <property type="molecule type" value="Genomic_DNA"/>
</dbReference>
<sequence>MTGNKSYLIDKKTYCLVVTDDFSRFIWVFFLATKDETSKILKNFISGIENQMDHKVKTTRSNNGTKFKNGIKNEFCEMKGIRKEFSIARTLQQNGVAERKNRTLIEAVKTMLADSKLPTTFWAETHVEDLTTLFLFPVAALTTAFGPAVVTLLTLAVLTFLLKLLVLAADFWLKGLLTVLIDAAALWELCLAVLTVVSPIPTTRIHKDHPKEQIIGDPLSALQTRRMTKTSQEHEYASRPDIMFVVGACARFQVTPKVSHLRDVKRIFRYLKGQPKLCLRYPRDHHLTWKLFQIVIILELVLIGNPQQEVVNFLVRGKQIVVANSTTKVEFNFFIASIGLCGIKRLHEVTTPQKLRLLRDEDWKYAK</sequence>
<gene>
    <name evidence="3" type="ORF">Tci_574974</name>
</gene>
<protein>
    <submittedName>
        <fullName evidence="3">Putative ribonuclease H-like domain-containing protein</fullName>
    </submittedName>
</protein>
<reference evidence="3" key="1">
    <citation type="journal article" date="2019" name="Sci. Rep.">
        <title>Draft genome of Tanacetum cinerariifolium, the natural source of mosquito coil.</title>
        <authorList>
            <person name="Yamashiro T."/>
            <person name="Shiraishi A."/>
            <person name="Satake H."/>
            <person name="Nakayama K."/>
        </authorList>
    </citation>
    <scope>NUCLEOTIDE SEQUENCE</scope>
</reference>
<proteinExistence type="predicted"/>
<keyword evidence="1" id="KW-0472">Membrane</keyword>
<dbReference type="AlphaFoldDB" id="A0A699J1A9"/>
<accession>A0A699J1A9</accession>
<evidence type="ECO:0000259" key="2">
    <source>
        <dbReference type="PROSITE" id="PS50994"/>
    </source>
</evidence>
<dbReference type="SUPFAM" id="SSF53098">
    <property type="entry name" value="Ribonuclease H-like"/>
    <property type="match status" value="1"/>
</dbReference>
<evidence type="ECO:0000313" key="3">
    <source>
        <dbReference type="EMBL" id="GFA03002.1"/>
    </source>
</evidence>
<dbReference type="PANTHER" id="PTHR42648:SF32">
    <property type="entry name" value="RIBONUCLEASE H-LIKE DOMAIN, GAG-PRE-INTEGRASE DOMAIN PROTEIN-RELATED"/>
    <property type="match status" value="1"/>
</dbReference>
<evidence type="ECO:0000256" key="1">
    <source>
        <dbReference type="SAM" id="Phobius"/>
    </source>
</evidence>
<dbReference type="InterPro" id="IPR012337">
    <property type="entry name" value="RNaseH-like_sf"/>
</dbReference>
<dbReference type="InterPro" id="IPR039537">
    <property type="entry name" value="Retrotran_Ty1/copia-like"/>
</dbReference>
<dbReference type="PROSITE" id="PS50994">
    <property type="entry name" value="INTEGRASE"/>
    <property type="match status" value="1"/>
</dbReference>
<comment type="caution">
    <text evidence="3">The sequence shown here is derived from an EMBL/GenBank/DDBJ whole genome shotgun (WGS) entry which is preliminary data.</text>
</comment>
<keyword evidence="1" id="KW-0812">Transmembrane</keyword>
<dbReference type="GO" id="GO:0015074">
    <property type="term" value="P:DNA integration"/>
    <property type="evidence" value="ECO:0007669"/>
    <property type="project" value="InterPro"/>
</dbReference>
<dbReference type="PANTHER" id="PTHR42648">
    <property type="entry name" value="TRANSPOSASE, PUTATIVE-RELATED"/>
    <property type="match status" value="1"/>
</dbReference>
<organism evidence="3">
    <name type="scientific">Tanacetum cinerariifolium</name>
    <name type="common">Dalmatian daisy</name>
    <name type="synonym">Chrysanthemum cinerariifolium</name>
    <dbReference type="NCBI Taxonomy" id="118510"/>
    <lineage>
        <taxon>Eukaryota</taxon>
        <taxon>Viridiplantae</taxon>
        <taxon>Streptophyta</taxon>
        <taxon>Embryophyta</taxon>
        <taxon>Tracheophyta</taxon>
        <taxon>Spermatophyta</taxon>
        <taxon>Magnoliopsida</taxon>
        <taxon>eudicotyledons</taxon>
        <taxon>Gunneridae</taxon>
        <taxon>Pentapetalae</taxon>
        <taxon>asterids</taxon>
        <taxon>campanulids</taxon>
        <taxon>Asterales</taxon>
        <taxon>Asteraceae</taxon>
        <taxon>Asteroideae</taxon>
        <taxon>Anthemideae</taxon>
        <taxon>Anthemidinae</taxon>
        <taxon>Tanacetum</taxon>
    </lineage>
</organism>
<keyword evidence="1" id="KW-1133">Transmembrane helix</keyword>
<dbReference type="InterPro" id="IPR036397">
    <property type="entry name" value="RNaseH_sf"/>
</dbReference>